<organism evidence="3 4">
    <name type="scientific">Sediminicola arcticus</name>
    <dbReference type="NCBI Taxonomy" id="1574308"/>
    <lineage>
        <taxon>Bacteria</taxon>
        <taxon>Pseudomonadati</taxon>
        <taxon>Bacteroidota</taxon>
        <taxon>Flavobacteriia</taxon>
        <taxon>Flavobacteriales</taxon>
        <taxon>Flavobacteriaceae</taxon>
        <taxon>Sediminicola</taxon>
    </lineage>
</organism>
<keyword evidence="1" id="KW-0812">Transmembrane</keyword>
<sequence>MQTTPSIPFCCTLISILLLGVIFVKSGKVNSDIFGILAASTTLSIGFLAVTMAQPKNHHDHYSSISDSGSHLYLLQIQEVLKSNTFSDNYIASVIKIDHKRSSGKIFLSSKIDALGPKLKPDQHITYYGSYSATDNPLNPHQFSYKNYLNTLGIYDRMQLEPDRIEIKNKSLTTPYGWAFKIREYITEKLKKAQIGRKELSIIQTLLLGQRTDIS</sequence>
<reference evidence="3 4" key="1">
    <citation type="submission" date="2024-07" db="EMBL/GenBank/DDBJ databases">
        <title>The genome sequence of type strain Sediminicola arcticus GDMCC 1.2805.</title>
        <authorList>
            <person name="Liu Y."/>
        </authorList>
    </citation>
    <scope>NUCLEOTIDE SEQUENCE [LARGE SCALE GENOMIC DNA]</scope>
    <source>
        <strain evidence="3 4">GDMCC 1.2805</strain>
    </source>
</reference>
<feature type="transmembrane region" description="Helical" evidence="1">
    <location>
        <begin position="33"/>
        <end position="53"/>
    </location>
</feature>
<dbReference type="EMBL" id="JBEXAE010000005">
    <property type="protein sequence ID" value="MET6991364.1"/>
    <property type="molecule type" value="Genomic_DNA"/>
</dbReference>
<comment type="caution">
    <text evidence="3">The sequence shown here is derived from an EMBL/GenBank/DDBJ whole genome shotgun (WGS) entry which is preliminary data.</text>
</comment>
<evidence type="ECO:0000313" key="3">
    <source>
        <dbReference type="EMBL" id="MET6991364.1"/>
    </source>
</evidence>
<keyword evidence="1" id="KW-1133">Transmembrane helix</keyword>
<keyword evidence="4" id="KW-1185">Reference proteome</keyword>
<evidence type="ECO:0000259" key="2">
    <source>
        <dbReference type="Pfam" id="PF13567"/>
    </source>
</evidence>
<proteinExistence type="predicted"/>
<evidence type="ECO:0000313" key="4">
    <source>
        <dbReference type="Proteomes" id="UP001549799"/>
    </source>
</evidence>
<accession>A0ABV2SYK0</accession>
<dbReference type="Proteomes" id="UP001549799">
    <property type="component" value="Unassembled WGS sequence"/>
</dbReference>
<gene>
    <name evidence="3" type="ORF">ABXZ36_11985</name>
</gene>
<dbReference type="RefSeq" id="WP_354615906.1">
    <property type="nucleotide sequence ID" value="NZ_JBEXAE010000005.1"/>
</dbReference>
<keyword evidence="1" id="KW-0472">Membrane</keyword>
<dbReference type="InterPro" id="IPR025405">
    <property type="entry name" value="DUF4131"/>
</dbReference>
<evidence type="ECO:0000256" key="1">
    <source>
        <dbReference type="SAM" id="Phobius"/>
    </source>
</evidence>
<dbReference type="Pfam" id="PF13567">
    <property type="entry name" value="DUF4131"/>
    <property type="match status" value="1"/>
</dbReference>
<feature type="domain" description="DUF4131" evidence="2">
    <location>
        <begin position="7"/>
        <end position="159"/>
    </location>
</feature>
<feature type="transmembrane region" description="Helical" evidence="1">
    <location>
        <begin position="6"/>
        <end position="24"/>
    </location>
</feature>
<name>A0ABV2SYK0_9FLAO</name>
<protein>
    <submittedName>
        <fullName evidence="3">ComEC/Rec2 family competence protein</fullName>
    </submittedName>
</protein>